<dbReference type="InterPro" id="IPR014729">
    <property type="entry name" value="Rossmann-like_a/b/a_fold"/>
</dbReference>
<dbReference type="SUPFAM" id="SSF52402">
    <property type="entry name" value="Adenine nucleotide alpha hydrolases-like"/>
    <property type="match status" value="1"/>
</dbReference>
<evidence type="ECO:0000256" key="8">
    <source>
        <dbReference type="ARBA" id="ARBA00029440"/>
    </source>
</evidence>
<dbReference type="InterPro" id="IPR001962">
    <property type="entry name" value="Asn_synthase"/>
</dbReference>
<keyword evidence="7 11" id="KW-0315">Glutamine amidotransferase</keyword>
<dbReference type="PIRSF" id="PIRSF001589">
    <property type="entry name" value="Asn_synthetase_glu-h"/>
    <property type="match status" value="1"/>
</dbReference>
<comment type="pathway">
    <text evidence="8">Amino-acid biosynthesis.</text>
</comment>
<keyword evidence="2" id="KW-0436">Ligase</keyword>
<dbReference type="OrthoDB" id="409189at2759"/>
<dbReference type="Gene3D" id="3.40.50.620">
    <property type="entry name" value="HUPs"/>
    <property type="match status" value="2"/>
</dbReference>
<keyword evidence="6 11" id="KW-0061">Asparagine biosynthesis</keyword>
<evidence type="ECO:0000256" key="9">
    <source>
        <dbReference type="ARBA" id="ARBA00048741"/>
    </source>
</evidence>
<evidence type="ECO:0000256" key="13">
    <source>
        <dbReference type="PIRSR" id="PIRSR001589-3"/>
    </source>
</evidence>
<reference evidence="16" key="1">
    <citation type="submission" date="2005-09" db="EMBL/GenBank/DDBJ databases">
        <title>Annotation of the Aspergillus terreus NIH2624 genome.</title>
        <authorList>
            <person name="Birren B.W."/>
            <person name="Lander E.S."/>
            <person name="Galagan J.E."/>
            <person name="Nusbaum C."/>
            <person name="Devon K."/>
            <person name="Henn M."/>
            <person name="Ma L.-J."/>
            <person name="Jaffe D.B."/>
            <person name="Butler J."/>
            <person name="Alvarez P."/>
            <person name="Gnerre S."/>
            <person name="Grabherr M."/>
            <person name="Kleber M."/>
            <person name="Mauceli E.W."/>
            <person name="Brockman W."/>
            <person name="Rounsley S."/>
            <person name="Young S.K."/>
            <person name="LaButti K."/>
            <person name="Pushparaj V."/>
            <person name="DeCaprio D."/>
            <person name="Crawford M."/>
            <person name="Koehrsen M."/>
            <person name="Engels R."/>
            <person name="Montgomery P."/>
            <person name="Pearson M."/>
            <person name="Howarth C."/>
            <person name="Larson L."/>
            <person name="Luoma S."/>
            <person name="White J."/>
            <person name="Alvarado L."/>
            <person name="Kodira C.D."/>
            <person name="Zeng Q."/>
            <person name="Oleary S."/>
            <person name="Yandava C."/>
            <person name="Denning D.W."/>
            <person name="Nierman W.C."/>
            <person name="Milne T."/>
            <person name="Madden K."/>
        </authorList>
    </citation>
    <scope>NUCLEOTIDE SEQUENCE [LARGE SCALE GENOMIC DNA]</scope>
    <source>
        <strain evidence="16">NIH 2624 / FGSC A1156</strain>
    </source>
</reference>
<dbReference type="Gene3D" id="3.60.20.10">
    <property type="entry name" value="Glutamine Phosphoribosylpyrophosphate, subunit 1, domain 1"/>
    <property type="match status" value="1"/>
</dbReference>
<dbReference type="PROSITE" id="PS51278">
    <property type="entry name" value="GATASE_TYPE_2"/>
    <property type="match status" value="1"/>
</dbReference>
<dbReference type="EMBL" id="CH476600">
    <property type="protein sequence ID" value="EAU34442.1"/>
    <property type="molecule type" value="Genomic_DNA"/>
</dbReference>
<dbReference type="Pfam" id="PF00733">
    <property type="entry name" value="Asn_synthase"/>
    <property type="match status" value="2"/>
</dbReference>
<dbReference type="RefSeq" id="XP_001214551.1">
    <property type="nucleotide sequence ID" value="XM_001214551.1"/>
</dbReference>
<dbReference type="InterPro" id="IPR029055">
    <property type="entry name" value="Ntn_hydrolases_N"/>
</dbReference>
<accession>Q0CLR1</accession>
<dbReference type="GO" id="GO:0004066">
    <property type="term" value="F:asparagine synthase (glutamine-hydrolyzing) activity"/>
    <property type="evidence" value="ECO:0007669"/>
    <property type="project" value="UniProtKB-EC"/>
</dbReference>
<evidence type="ECO:0000256" key="1">
    <source>
        <dbReference type="ARBA" id="ARBA00012737"/>
    </source>
</evidence>
<dbReference type="GO" id="GO:0005524">
    <property type="term" value="F:ATP binding"/>
    <property type="evidence" value="ECO:0007669"/>
    <property type="project" value="UniProtKB-KW"/>
</dbReference>
<dbReference type="PANTHER" id="PTHR11772">
    <property type="entry name" value="ASPARAGINE SYNTHETASE"/>
    <property type="match status" value="1"/>
</dbReference>
<dbReference type="AlphaFoldDB" id="Q0CLR1"/>
<gene>
    <name evidence="15" type="ORF">ATEG_05373</name>
</gene>
<comment type="catalytic activity">
    <reaction evidence="9">
        <text>L-aspartate + L-glutamine + ATP + H2O = L-asparagine + L-glutamate + AMP + diphosphate + H(+)</text>
        <dbReference type="Rhea" id="RHEA:12228"/>
        <dbReference type="ChEBI" id="CHEBI:15377"/>
        <dbReference type="ChEBI" id="CHEBI:15378"/>
        <dbReference type="ChEBI" id="CHEBI:29985"/>
        <dbReference type="ChEBI" id="CHEBI:29991"/>
        <dbReference type="ChEBI" id="CHEBI:30616"/>
        <dbReference type="ChEBI" id="CHEBI:33019"/>
        <dbReference type="ChEBI" id="CHEBI:58048"/>
        <dbReference type="ChEBI" id="CHEBI:58359"/>
        <dbReference type="ChEBI" id="CHEBI:456215"/>
        <dbReference type="EC" id="6.3.5.4"/>
    </reaction>
</comment>
<name>Q0CLR1_ASPTN</name>
<keyword evidence="5 10" id="KW-0067">ATP-binding</keyword>
<proteinExistence type="predicted"/>
<evidence type="ECO:0000256" key="11">
    <source>
        <dbReference type="PIRSR" id="PIRSR001589-1"/>
    </source>
</evidence>
<dbReference type="STRING" id="341663.Q0CLR1"/>
<evidence type="ECO:0000256" key="2">
    <source>
        <dbReference type="ARBA" id="ARBA00022598"/>
    </source>
</evidence>
<dbReference type="GO" id="GO:0005829">
    <property type="term" value="C:cytosol"/>
    <property type="evidence" value="ECO:0007669"/>
    <property type="project" value="TreeGrafter"/>
</dbReference>
<protein>
    <recommendedName>
        <fullName evidence="1">asparagine synthase (glutamine-hydrolyzing)</fullName>
        <ecNumber evidence="1">6.3.5.4</ecNumber>
    </recommendedName>
</protein>
<dbReference type="PANTHER" id="PTHR11772:SF17">
    <property type="entry name" value="ASPARAGINE SYNTHETASE (EUROFUNG)"/>
    <property type="match status" value="1"/>
</dbReference>
<evidence type="ECO:0000256" key="7">
    <source>
        <dbReference type="ARBA" id="ARBA00022962"/>
    </source>
</evidence>
<dbReference type="GeneID" id="4321103"/>
<evidence type="ECO:0000256" key="10">
    <source>
        <dbReference type="PIRNR" id="PIRNR001589"/>
    </source>
</evidence>
<dbReference type="OMA" id="PTYRVCE"/>
<organism evidence="15 16">
    <name type="scientific">Aspergillus terreus (strain NIH 2624 / FGSC A1156)</name>
    <dbReference type="NCBI Taxonomy" id="341663"/>
    <lineage>
        <taxon>Eukaryota</taxon>
        <taxon>Fungi</taxon>
        <taxon>Dikarya</taxon>
        <taxon>Ascomycota</taxon>
        <taxon>Pezizomycotina</taxon>
        <taxon>Eurotiomycetes</taxon>
        <taxon>Eurotiomycetidae</taxon>
        <taxon>Eurotiales</taxon>
        <taxon>Aspergillaceae</taxon>
        <taxon>Aspergillus</taxon>
        <taxon>Aspergillus subgen. Circumdati</taxon>
    </lineage>
</organism>
<evidence type="ECO:0000256" key="3">
    <source>
        <dbReference type="ARBA" id="ARBA00022605"/>
    </source>
</evidence>
<dbReference type="GO" id="GO:0006529">
    <property type="term" value="P:asparagine biosynthetic process"/>
    <property type="evidence" value="ECO:0007669"/>
    <property type="project" value="UniProtKB-KW"/>
</dbReference>
<feature type="active site" description="For GATase activity" evidence="11">
    <location>
        <position position="2"/>
    </location>
</feature>
<dbReference type="InterPro" id="IPR033738">
    <property type="entry name" value="AsnB_N"/>
</dbReference>
<evidence type="ECO:0000313" key="15">
    <source>
        <dbReference type="EMBL" id="EAU34442.1"/>
    </source>
</evidence>
<dbReference type="InterPro" id="IPR006426">
    <property type="entry name" value="Asn_synth_AEB"/>
</dbReference>
<keyword evidence="4 10" id="KW-0547">Nucleotide-binding</keyword>
<dbReference type="SUPFAM" id="SSF56235">
    <property type="entry name" value="N-terminal nucleophile aminohydrolases (Ntn hydrolases)"/>
    <property type="match status" value="1"/>
</dbReference>
<dbReference type="HOGENOM" id="CLU_014658_1_0_1"/>
<sequence>MCGICALITLQGSPTPTEQENVALHKQLSDSLDVIQHRGPDARGEWASADGRVRHVRLSIIDLSPEANQPFHDDQDDVHAVVNGELYDYEHYRKLLGDEYDFKSHSDCETVLALYRHYGLSFLSYLRGEFALVLWDARRKVLIAARDRFGVKSLYHTVINNRLIVATEMKCFKAFGWEPEWDVQSFREYSWTYGSGTFFKDVKTVDHRSEAEMIAGVRERLMEAIRLRLRADVPLGIYLSGGIDSSAVAGMVVHLVKEEGARLGNDDSQILSRIKCFTVQFDKDSGVDESDIAQRTAEWLGVDFHPVPIDENAMVARFEDLVWHSEIPLPDINGIGRLAMAETAKAHGIKVILTGTDTSFEPPCCFRSRVFLGEGSDEHFGGYADLTRQYFLEPDPSWPSGLLSDAERKEALQVLQGDSGTAGVEFTKRKLPESARRMLNNTTMFSRTLLLGALPFAQWTNAHTATAPETGIMESLDGRTRYAIANRWHPLHAAEYIWTTGYFRTFLLRYLGDNVDMVHHVETRPPFLDHHLTEYANGLPPSVKIKYSPTNKTVVEKHVLREAVRPFVTDEIYKRKKKPYLGPTRFQENGPLHQLIGRLTSQENIEALGFVDWQRTKEHVHKAFVEKNGISLRYAMMAAQFVVLSQRFGVKRATPCMSYNAARNQAFDKSTSIVAFLLCSEVERDGR</sequence>
<dbReference type="InterPro" id="IPR050795">
    <property type="entry name" value="Asn_Synthetase"/>
</dbReference>
<evidence type="ECO:0000256" key="4">
    <source>
        <dbReference type="ARBA" id="ARBA00022741"/>
    </source>
</evidence>
<dbReference type="EC" id="6.3.5.4" evidence="1"/>
<dbReference type="VEuPathDB" id="FungiDB:ATEG_05373"/>
<keyword evidence="3 11" id="KW-0028">Amino-acid biosynthesis</keyword>
<dbReference type="Pfam" id="PF13537">
    <property type="entry name" value="GATase_7"/>
    <property type="match status" value="1"/>
</dbReference>
<feature type="binding site" evidence="12">
    <location>
        <position position="279"/>
    </location>
    <ligand>
        <name>ATP</name>
        <dbReference type="ChEBI" id="CHEBI:30616"/>
    </ligand>
</feature>
<evidence type="ECO:0000313" key="16">
    <source>
        <dbReference type="Proteomes" id="UP000007963"/>
    </source>
</evidence>
<feature type="site" description="Important for beta-aspartyl-AMP intermediate formation" evidence="13">
    <location>
        <position position="374"/>
    </location>
</feature>
<evidence type="ECO:0000256" key="5">
    <source>
        <dbReference type="ARBA" id="ARBA00022840"/>
    </source>
</evidence>
<evidence type="ECO:0000256" key="6">
    <source>
        <dbReference type="ARBA" id="ARBA00022888"/>
    </source>
</evidence>
<dbReference type="InterPro" id="IPR017932">
    <property type="entry name" value="GATase_2_dom"/>
</dbReference>
<evidence type="ECO:0000259" key="14">
    <source>
        <dbReference type="PROSITE" id="PS51278"/>
    </source>
</evidence>
<evidence type="ECO:0000256" key="12">
    <source>
        <dbReference type="PIRSR" id="PIRSR001589-2"/>
    </source>
</evidence>
<dbReference type="Proteomes" id="UP000007963">
    <property type="component" value="Unassembled WGS sequence"/>
</dbReference>
<dbReference type="CDD" id="cd01991">
    <property type="entry name" value="Asn_synthase_B_C"/>
    <property type="match status" value="1"/>
</dbReference>
<feature type="domain" description="Glutamine amidotransferase type-2" evidence="14">
    <location>
        <begin position="2"/>
        <end position="216"/>
    </location>
</feature>
<feature type="binding site" evidence="12">
    <location>
        <position position="107"/>
    </location>
    <ligand>
        <name>L-glutamine</name>
        <dbReference type="ChEBI" id="CHEBI:58359"/>
    </ligand>
</feature>
<dbReference type="CDD" id="cd00712">
    <property type="entry name" value="AsnB"/>
    <property type="match status" value="1"/>
</dbReference>
<dbReference type="eggNOG" id="KOG0571">
    <property type="taxonomic scope" value="Eukaryota"/>
</dbReference>